<evidence type="ECO:0000256" key="1">
    <source>
        <dbReference type="ARBA" id="ARBA00010457"/>
    </source>
</evidence>
<evidence type="ECO:0008006" key="4">
    <source>
        <dbReference type="Google" id="ProtNLM"/>
    </source>
</evidence>
<dbReference type="Proteomes" id="UP000178319">
    <property type="component" value="Unassembled WGS sequence"/>
</dbReference>
<gene>
    <name evidence="2" type="ORF">A3D26_04160</name>
</gene>
<dbReference type="GO" id="GO:0046872">
    <property type="term" value="F:metal ion binding"/>
    <property type="evidence" value="ECO:0007669"/>
    <property type="project" value="InterPro"/>
</dbReference>
<accession>A0A1G1V9P3</accession>
<dbReference type="InterPro" id="IPR036423">
    <property type="entry name" value="SOD-like_Cu/Zn_dom_sf"/>
</dbReference>
<organism evidence="2 3">
    <name type="scientific">Candidatus Blackburnbacteria bacterium RIFCSPHIGHO2_02_FULL_44_20</name>
    <dbReference type="NCBI Taxonomy" id="1797516"/>
    <lineage>
        <taxon>Bacteria</taxon>
        <taxon>Candidatus Blackburniibacteriota</taxon>
    </lineage>
</organism>
<evidence type="ECO:0000313" key="3">
    <source>
        <dbReference type="Proteomes" id="UP000178319"/>
    </source>
</evidence>
<proteinExistence type="inferred from homology"/>
<sequence length="111" mass="11233">MATVALATQNASGEAGTATLKEVGGKVVVTLDIVGAPADVAQPAHIHMGACPEPGAVKYPLTSPVGGKSETTLDVSFDDLMAQLPLAVNVHKSVAQSKVYVACGDVTKPSY</sequence>
<comment type="similarity">
    <text evidence="1">Belongs to the Cu-Zn superoxide dismutase family.</text>
</comment>
<dbReference type="AlphaFoldDB" id="A0A1G1V9P3"/>
<comment type="caution">
    <text evidence="2">The sequence shown here is derived from an EMBL/GenBank/DDBJ whole genome shotgun (WGS) entry which is preliminary data.</text>
</comment>
<dbReference type="STRING" id="1797516.A3D26_04160"/>
<reference evidence="2 3" key="1">
    <citation type="journal article" date="2016" name="Nat. Commun.">
        <title>Thousands of microbial genomes shed light on interconnected biogeochemical processes in an aquifer system.</title>
        <authorList>
            <person name="Anantharaman K."/>
            <person name="Brown C.T."/>
            <person name="Hug L.A."/>
            <person name="Sharon I."/>
            <person name="Castelle C.J."/>
            <person name="Probst A.J."/>
            <person name="Thomas B.C."/>
            <person name="Singh A."/>
            <person name="Wilkins M.J."/>
            <person name="Karaoz U."/>
            <person name="Brodie E.L."/>
            <person name="Williams K.H."/>
            <person name="Hubbard S.S."/>
            <person name="Banfield J.F."/>
        </authorList>
    </citation>
    <scope>NUCLEOTIDE SEQUENCE [LARGE SCALE GENOMIC DNA]</scope>
</reference>
<evidence type="ECO:0000313" key="2">
    <source>
        <dbReference type="EMBL" id="OGY12150.1"/>
    </source>
</evidence>
<name>A0A1G1V9P3_9BACT</name>
<protein>
    <recommendedName>
        <fullName evidence="4">CHRD domain-containing protein</fullName>
    </recommendedName>
</protein>
<dbReference type="EMBL" id="MHBZ01000006">
    <property type="protein sequence ID" value="OGY12150.1"/>
    <property type="molecule type" value="Genomic_DNA"/>
</dbReference>
<dbReference type="SUPFAM" id="SSF49329">
    <property type="entry name" value="Cu,Zn superoxide dismutase-like"/>
    <property type="match status" value="1"/>
</dbReference>
<dbReference type="GO" id="GO:0006801">
    <property type="term" value="P:superoxide metabolic process"/>
    <property type="evidence" value="ECO:0007669"/>
    <property type="project" value="InterPro"/>
</dbReference>